<evidence type="ECO:0008006" key="4">
    <source>
        <dbReference type="Google" id="ProtNLM"/>
    </source>
</evidence>
<dbReference type="PANTHER" id="PTHR32305:SF15">
    <property type="entry name" value="PROTEIN RHSA-RELATED"/>
    <property type="match status" value="1"/>
</dbReference>
<dbReference type="OrthoDB" id="976756at2"/>
<feature type="compositionally biased region" description="Basic and acidic residues" evidence="1">
    <location>
        <begin position="753"/>
        <end position="768"/>
    </location>
</feature>
<keyword evidence="3" id="KW-1185">Reference proteome</keyword>
<dbReference type="Proteomes" id="UP000092631">
    <property type="component" value="Chromosome"/>
</dbReference>
<dbReference type="InterPro" id="IPR050708">
    <property type="entry name" value="T6SS_VgrG/RHS"/>
</dbReference>
<dbReference type="AlphaFoldDB" id="A0A1C7H5N6"/>
<name>A0A1C7H5N6_9BACE</name>
<evidence type="ECO:0000313" key="2">
    <source>
        <dbReference type="EMBL" id="ANU59286.2"/>
    </source>
</evidence>
<gene>
    <name evidence="2" type="ORF">A4V03_18380</name>
</gene>
<organism evidence="2 3">
    <name type="scientific">Bacteroides caecimuris</name>
    <dbReference type="NCBI Taxonomy" id="1796613"/>
    <lineage>
        <taxon>Bacteria</taxon>
        <taxon>Pseudomonadati</taxon>
        <taxon>Bacteroidota</taxon>
        <taxon>Bacteroidia</taxon>
        <taxon>Bacteroidales</taxon>
        <taxon>Bacteroidaceae</taxon>
        <taxon>Bacteroides</taxon>
    </lineage>
</organism>
<evidence type="ECO:0000313" key="3">
    <source>
        <dbReference type="Proteomes" id="UP000092631"/>
    </source>
</evidence>
<dbReference type="PANTHER" id="PTHR32305">
    <property type="match status" value="1"/>
</dbReference>
<feature type="compositionally biased region" description="Polar residues" evidence="1">
    <location>
        <begin position="769"/>
        <end position="783"/>
    </location>
</feature>
<feature type="compositionally biased region" description="Basic and acidic residues" evidence="1">
    <location>
        <begin position="792"/>
        <end position="801"/>
    </location>
</feature>
<reference evidence="3" key="1">
    <citation type="submission" date="2016-04" db="EMBL/GenBank/DDBJ databases">
        <title>Complete Genome Sequences of Twelve Strains of a Stable Defined Moderately Diverse Mouse Microbiota 2 (sDMDMm2).</title>
        <authorList>
            <person name="Uchimura Y."/>
            <person name="Wyss M."/>
            <person name="Brugiroux S."/>
            <person name="Limenitakis J.P."/>
            <person name="Stecher B."/>
            <person name="McCoy K.D."/>
            <person name="Macpherson A.J."/>
        </authorList>
    </citation>
    <scope>NUCLEOTIDE SEQUENCE [LARGE SCALE GENOMIC DNA]</scope>
    <source>
        <strain evidence="3">I48</strain>
    </source>
</reference>
<dbReference type="InterPro" id="IPR022385">
    <property type="entry name" value="Rhs_assc_core"/>
</dbReference>
<proteinExistence type="predicted"/>
<dbReference type="Gene3D" id="2.180.10.10">
    <property type="entry name" value="RHS repeat-associated core"/>
    <property type="match status" value="2"/>
</dbReference>
<dbReference type="NCBIfam" id="TIGR03696">
    <property type="entry name" value="Rhs_assc_core"/>
    <property type="match status" value="1"/>
</dbReference>
<sequence>MMTAATCARKLWMAIHTSFISMEWGNLHAVLPPVLSDFMRYPGSRWSNAADEEIRQYAYLYKYDARFRMIAKRLPGQGWVRYVYDKSDHPVLTQDCKQRKRGEWTFSVTDRLGRVCLTGICRNHFALSQSSLDTVVNAVRDDLSGLYKGYSISGILLMNAEVLKVNYYDDYNFMGKNGFPSSSDADYGYEPLSGYGERKQNGAASLLTGTLTAHRDSSGVETLEYLPSVMYYDYRGRMIQSKSSSHLSGGIEKEYVGYDFTGHPLKRRYVHADSGQSPFTEEYSYTYDHMGRLNYMTHSLNGGQEMVLADNIYDGLGRLSSHLRGKSSRLESWYGYDVRSQLTSVNGFLFNQKLYYNEQRTPDGTNRPCYNGNISGMDWSVASDNVIRGYDYTYNCLSWLKSASYLEGGIRKPGCFDTSYTYNKNGNLTGLKRYGQTNEDGYGLIDDLRIRHYGYQLKSVSDSAPFSACHDGFEFKDGSSSEVEYGYDENGNLTKDLNKNIVDIQYNYLNLPCRVEFENGNSISYLYDANGTKLRTTYVIGNDTTVTDYCGNLIYENGVAKTLLVDGGYVSLSDRKYHFYFQDHQGNNRVIADENGNIEEVNHYYPFGGTFASTPSVQPYKYNGKELDRKGGLDWYDYGARMYDAALGRWHTVDPLSEKYYGVSPYNYCLNNPLKYIDSDGRQVIPVPVPAPLPVYYPVTSTNYRYPTTYEVKQAVNNGLNSVVDFVKSSFTLGVLTTVSTVISADHAISPEYKHQRNRERREKRELDQNQANVAKSIDTNVSGMMPNGDPAPKRDPNDGGKKTKIGLGIVGTGLGVDVALEVSNVIILFSATTILSAVFQPIK</sequence>
<feature type="region of interest" description="Disordered" evidence="1">
    <location>
        <begin position="753"/>
        <end position="801"/>
    </location>
</feature>
<dbReference type="KEGG" id="bcae:A4V03_18380"/>
<dbReference type="EMBL" id="CP015401">
    <property type="protein sequence ID" value="ANU59286.2"/>
    <property type="molecule type" value="Genomic_DNA"/>
</dbReference>
<evidence type="ECO:0000256" key="1">
    <source>
        <dbReference type="SAM" id="MobiDB-lite"/>
    </source>
</evidence>
<accession>A0A1C7H5N6</accession>
<protein>
    <recommendedName>
        <fullName evidence="4">RHS repeat-associated core domain-containing protein</fullName>
    </recommendedName>
</protein>